<accession>A0ABW8S462</accession>
<gene>
    <name evidence="1" type="ORF">ACJDTP_11125</name>
</gene>
<keyword evidence="1" id="KW-0238">DNA-binding</keyword>
<evidence type="ECO:0000313" key="1">
    <source>
        <dbReference type="EMBL" id="MFL0165621.1"/>
    </source>
</evidence>
<organism evidence="1 2">
    <name type="scientific">Candidatus Clostridium helianthi</name>
    <dbReference type="NCBI Taxonomy" id="3381660"/>
    <lineage>
        <taxon>Bacteria</taxon>
        <taxon>Bacillati</taxon>
        <taxon>Bacillota</taxon>
        <taxon>Clostridia</taxon>
        <taxon>Eubacteriales</taxon>
        <taxon>Clostridiaceae</taxon>
        <taxon>Clostridium</taxon>
    </lineage>
</organism>
<dbReference type="EMBL" id="JBJIAB010000011">
    <property type="protein sequence ID" value="MFL0165621.1"/>
    <property type="molecule type" value="Genomic_DNA"/>
</dbReference>
<sequence>MKPKIDKEVVKTLYISGLNAPEIAKELNLKSDSVKKCIERNLEKYKIQHKRARFKNKEVEKAINYEATKCMSDSTFIKRNPSIYRTAENGDIVVNAPEEFLPWDVPRILKNDNSKELYEKRVTKKYRDVSDEPLN</sequence>
<comment type="caution">
    <text evidence="1">The sequence shown here is derived from an EMBL/GenBank/DDBJ whole genome shotgun (WGS) entry which is preliminary data.</text>
</comment>
<reference evidence="1 2" key="1">
    <citation type="submission" date="2024-11" db="EMBL/GenBank/DDBJ databases">
        <authorList>
            <person name="Heng Y.C."/>
            <person name="Lim A.C.H."/>
            <person name="Lee J.K.Y."/>
            <person name="Kittelmann S."/>
        </authorList>
    </citation>
    <scope>NUCLEOTIDE SEQUENCE [LARGE SCALE GENOMIC DNA]</scope>
    <source>
        <strain evidence="1 2">WILCCON 0112</strain>
    </source>
</reference>
<dbReference type="RefSeq" id="WP_406761228.1">
    <property type="nucleotide sequence ID" value="NZ_JBJIAB010000011.1"/>
</dbReference>
<evidence type="ECO:0000313" key="2">
    <source>
        <dbReference type="Proteomes" id="UP001623600"/>
    </source>
</evidence>
<dbReference type="Proteomes" id="UP001623600">
    <property type="component" value="Unassembled WGS sequence"/>
</dbReference>
<proteinExistence type="predicted"/>
<dbReference type="GO" id="GO:0003677">
    <property type="term" value="F:DNA binding"/>
    <property type="evidence" value="ECO:0007669"/>
    <property type="project" value="UniProtKB-KW"/>
</dbReference>
<name>A0ABW8S462_9CLOT</name>
<protein>
    <submittedName>
        <fullName evidence="1">DNA-binding response regulator</fullName>
    </submittedName>
</protein>
<dbReference type="Gene3D" id="1.10.10.60">
    <property type="entry name" value="Homeodomain-like"/>
    <property type="match status" value="1"/>
</dbReference>
<keyword evidence="2" id="KW-1185">Reference proteome</keyword>